<dbReference type="RefSeq" id="WP_105332754.1">
    <property type="nucleotide sequence ID" value="NZ_PUHY01000015.1"/>
</dbReference>
<dbReference type="InterPro" id="IPR001478">
    <property type="entry name" value="PDZ"/>
</dbReference>
<dbReference type="EMBL" id="PUHY01000015">
    <property type="protein sequence ID" value="PQO29560.1"/>
    <property type="molecule type" value="Genomic_DNA"/>
</dbReference>
<organism evidence="4 5">
    <name type="scientific">Blastopirellula marina</name>
    <dbReference type="NCBI Taxonomy" id="124"/>
    <lineage>
        <taxon>Bacteria</taxon>
        <taxon>Pseudomonadati</taxon>
        <taxon>Planctomycetota</taxon>
        <taxon>Planctomycetia</taxon>
        <taxon>Pirellulales</taxon>
        <taxon>Pirellulaceae</taxon>
        <taxon>Blastopirellula</taxon>
    </lineage>
</organism>
<evidence type="ECO:0000313" key="4">
    <source>
        <dbReference type="EMBL" id="PQO29560.1"/>
    </source>
</evidence>
<sequence length="639" mass="69773">MKSFSSFLTVLSFLFLLSLSTLTKAQPPAETTDVANAEESSAKNSSEEFSSEQVKSRIAEDLNFLASDEREGRGSYTLGQQAAAEYIADQFAAAGLKTNLIRNEPYQIFSTRKFYDLGEKNELTFTIDEKAMDGMSVSDYRPLSPSTSGQFDLPLAMVGYGISSEKDEYDDYANFDANGKAVVILRHEPDQSGKTGKFAGPGNSTSAYLSTKIQNAVDHGAQAVLIVSDEVAVERAKGEDNLLDFQIRMPKEFEPQLPVFHVKRTLIDQLLKEAGKPSLAEWEATVDVNLKSSSFDFPGIRAKGEVEIAASERVEKNVLGVLPGKGNLASEVVVVGAHYDHIGRGGAGSLAPWTRDIHNGADDNASGTTALLETARQCAAWDIANRRTILFIAFAAEEQGLLGSEYYVRHPLFDLEKTVAMLNFDMVGRLRNETLTVYGYNTAEQFEAWLDQAAPKFGIEIDKVKGGRGPSDHASFYGRGIPVMHDFTGFHSQYHRPSDDIEHINVAGIGRVVGMNMLLLQHLATEPITPVPNAEESLLEKIFGGGPDGPNSPQKRRTLGVALGDYDEIGMPITGIVVGSIAENSGIKQGDTLVSWADKPMKTIRDLRQAIEAVEPGKKIPLKLLRGEEEITIEVEFPK</sequence>
<dbReference type="Gene3D" id="2.30.42.10">
    <property type="match status" value="1"/>
</dbReference>
<evidence type="ECO:0000259" key="3">
    <source>
        <dbReference type="SMART" id="SM00228"/>
    </source>
</evidence>
<feature type="chain" id="PRO_5015436356" evidence="2">
    <location>
        <begin position="26"/>
        <end position="639"/>
    </location>
</feature>
<dbReference type="GO" id="GO:0006508">
    <property type="term" value="P:proteolysis"/>
    <property type="evidence" value="ECO:0007669"/>
    <property type="project" value="InterPro"/>
</dbReference>
<dbReference type="PANTHER" id="PTHR12147:SF26">
    <property type="entry name" value="PEPTIDASE M28 DOMAIN-CONTAINING PROTEIN"/>
    <property type="match status" value="1"/>
</dbReference>
<gene>
    <name evidence="4" type="ORF">C5Y83_26235</name>
</gene>
<dbReference type="Pfam" id="PF13180">
    <property type="entry name" value="PDZ_2"/>
    <property type="match status" value="1"/>
</dbReference>
<evidence type="ECO:0000313" key="5">
    <source>
        <dbReference type="Proteomes" id="UP000238322"/>
    </source>
</evidence>
<accession>A0A2S8FBR1</accession>
<keyword evidence="4" id="KW-0031">Aminopeptidase</keyword>
<dbReference type="InterPro" id="IPR036034">
    <property type="entry name" value="PDZ_sf"/>
</dbReference>
<dbReference type="Gene3D" id="3.50.30.30">
    <property type="match status" value="1"/>
</dbReference>
<dbReference type="SUPFAM" id="SSF52025">
    <property type="entry name" value="PA domain"/>
    <property type="match status" value="1"/>
</dbReference>
<dbReference type="SMART" id="SM00228">
    <property type="entry name" value="PDZ"/>
    <property type="match status" value="1"/>
</dbReference>
<protein>
    <submittedName>
        <fullName evidence="4">Aminopeptidase</fullName>
    </submittedName>
</protein>
<dbReference type="SUPFAM" id="SSF53187">
    <property type="entry name" value="Zn-dependent exopeptidases"/>
    <property type="match status" value="1"/>
</dbReference>
<evidence type="ECO:0000256" key="1">
    <source>
        <dbReference type="SAM" id="MobiDB-lite"/>
    </source>
</evidence>
<feature type="domain" description="PDZ" evidence="3">
    <location>
        <begin position="557"/>
        <end position="628"/>
    </location>
</feature>
<dbReference type="InterPro" id="IPR046450">
    <property type="entry name" value="PA_dom_sf"/>
</dbReference>
<keyword evidence="4" id="KW-0378">Hydrolase</keyword>
<dbReference type="AlphaFoldDB" id="A0A2S8FBR1"/>
<keyword evidence="4" id="KW-0645">Protease</keyword>
<keyword evidence="2" id="KW-0732">Signal</keyword>
<feature type="region of interest" description="Disordered" evidence="1">
    <location>
        <begin position="30"/>
        <end position="54"/>
    </location>
</feature>
<dbReference type="Pfam" id="PF04389">
    <property type="entry name" value="Peptidase_M28"/>
    <property type="match status" value="1"/>
</dbReference>
<dbReference type="PANTHER" id="PTHR12147">
    <property type="entry name" value="METALLOPEPTIDASE M28 FAMILY MEMBER"/>
    <property type="match status" value="1"/>
</dbReference>
<feature type="compositionally biased region" description="Low complexity" evidence="1">
    <location>
        <begin position="35"/>
        <end position="52"/>
    </location>
</feature>
<comment type="caution">
    <text evidence="4">The sequence shown here is derived from an EMBL/GenBank/DDBJ whole genome shotgun (WGS) entry which is preliminary data.</text>
</comment>
<dbReference type="Gene3D" id="3.40.630.10">
    <property type="entry name" value="Zn peptidases"/>
    <property type="match status" value="1"/>
</dbReference>
<dbReference type="SUPFAM" id="SSF50156">
    <property type="entry name" value="PDZ domain-like"/>
    <property type="match status" value="1"/>
</dbReference>
<feature type="signal peptide" evidence="2">
    <location>
        <begin position="1"/>
        <end position="25"/>
    </location>
</feature>
<dbReference type="InterPro" id="IPR007484">
    <property type="entry name" value="Peptidase_M28"/>
</dbReference>
<dbReference type="OrthoDB" id="9762302at2"/>
<dbReference type="Proteomes" id="UP000238322">
    <property type="component" value="Unassembled WGS sequence"/>
</dbReference>
<name>A0A2S8FBR1_9BACT</name>
<reference evidence="4 5" key="1">
    <citation type="submission" date="2018-02" db="EMBL/GenBank/DDBJ databases">
        <title>Comparative genomes isolates from brazilian mangrove.</title>
        <authorList>
            <person name="Araujo J.E."/>
            <person name="Taketani R.G."/>
            <person name="Silva M.C.P."/>
            <person name="Loureco M.V."/>
            <person name="Andreote F.D."/>
        </authorList>
    </citation>
    <scope>NUCLEOTIDE SEQUENCE [LARGE SCALE GENOMIC DNA]</scope>
    <source>
        <strain evidence="4 5">Hex-1 MGV</strain>
    </source>
</reference>
<dbReference type="GO" id="GO:0008235">
    <property type="term" value="F:metalloexopeptidase activity"/>
    <property type="evidence" value="ECO:0007669"/>
    <property type="project" value="InterPro"/>
</dbReference>
<evidence type="ECO:0000256" key="2">
    <source>
        <dbReference type="SAM" id="SignalP"/>
    </source>
</evidence>
<dbReference type="GO" id="GO:0004177">
    <property type="term" value="F:aminopeptidase activity"/>
    <property type="evidence" value="ECO:0007669"/>
    <property type="project" value="UniProtKB-KW"/>
</dbReference>
<dbReference type="InterPro" id="IPR045175">
    <property type="entry name" value="M28_fam"/>
</dbReference>
<proteinExistence type="predicted"/>